<reference evidence="1 3" key="2">
    <citation type="journal article" date="2013" name="Nature">
        <title>Insights into bilaterian evolution from three spiralian genomes.</title>
        <authorList>
            <person name="Simakov O."/>
            <person name="Marletaz F."/>
            <person name="Cho S.J."/>
            <person name="Edsinger-Gonzales E."/>
            <person name="Havlak P."/>
            <person name="Hellsten U."/>
            <person name="Kuo D.H."/>
            <person name="Larsson T."/>
            <person name="Lv J."/>
            <person name="Arendt D."/>
            <person name="Savage R."/>
            <person name="Osoegawa K."/>
            <person name="de Jong P."/>
            <person name="Grimwood J."/>
            <person name="Chapman J.A."/>
            <person name="Shapiro H."/>
            <person name="Aerts A."/>
            <person name="Otillar R.P."/>
            <person name="Terry A.Y."/>
            <person name="Boore J.L."/>
            <person name="Grigoriev I.V."/>
            <person name="Lindberg D.R."/>
            <person name="Seaver E.C."/>
            <person name="Weisblat D.A."/>
            <person name="Putnam N.H."/>
            <person name="Rokhsar D.S."/>
        </authorList>
    </citation>
    <scope>NUCLEOTIDE SEQUENCE</scope>
</reference>
<dbReference type="Proteomes" id="UP000015101">
    <property type="component" value="Unassembled WGS sequence"/>
</dbReference>
<accession>T1FCU6</accession>
<evidence type="ECO:0000313" key="1">
    <source>
        <dbReference type="EMBL" id="ESN97364.1"/>
    </source>
</evidence>
<dbReference type="KEGG" id="hro:HELRODRAFT_178152"/>
<proteinExistence type="predicted"/>
<reference evidence="2" key="3">
    <citation type="submission" date="2015-06" db="UniProtKB">
        <authorList>
            <consortium name="EnsemblMetazoa"/>
        </authorList>
    </citation>
    <scope>IDENTIFICATION</scope>
</reference>
<gene>
    <name evidence="2" type="primary">20206645</name>
    <name evidence="1" type="ORF">HELRODRAFT_178152</name>
</gene>
<dbReference type="EMBL" id="AMQM01006311">
    <property type="status" value="NOT_ANNOTATED_CDS"/>
    <property type="molecule type" value="Genomic_DNA"/>
</dbReference>
<sequence>MFLLILLKVKLYQTIEGGRKVRMIINPNQHIISSALLIASFNPKDGEIIQWSCAHSKYELRNEILTGPASLTTSTWFAKKTIIIFEFELKSMSVDLQLEVDTTSSKRICVIARSVMPLQILFFLHESVIMVDAMKINTLYNYQVQINGMLLNKFDVVFVKKDNIPERKDSVQVFPNKSVIFRTYEDKLCYYQCTKEMLCSHIYYKHIIQVVPIEIQVHPQPFPIVLSKRDDEKFCIKLFNQLTSQNHSLTLSIKYAFYQASDSKNKTYEKETANPETTEYREVEYEVANKVFCFNVPQLGHKGRLFYILSLWMANSKYTSLYDVTYDNFTKAREGQFITDPELVVKFDEKGTFLDMNNTEKNEMKTVVQTTVADFEDRILQHGRQNEMVNYKIELQNM</sequence>
<dbReference type="CTD" id="20206645"/>
<dbReference type="AlphaFoldDB" id="T1FCU6"/>
<evidence type="ECO:0000313" key="2">
    <source>
        <dbReference type="EnsemblMetazoa" id="HelroP178152"/>
    </source>
</evidence>
<name>T1FCU6_HELRO</name>
<dbReference type="InParanoid" id="T1FCU6"/>
<dbReference type="RefSeq" id="XP_009024539.1">
    <property type="nucleotide sequence ID" value="XM_009026291.1"/>
</dbReference>
<dbReference type="GeneID" id="20206645"/>
<evidence type="ECO:0000313" key="3">
    <source>
        <dbReference type="Proteomes" id="UP000015101"/>
    </source>
</evidence>
<dbReference type="EnsemblMetazoa" id="HelroT178152">
    <property type="protein sequence ID" value="HelroP178152"/>
    <property type="gene ID" value="HelroG178152"/>
</dbReference>
<dbReference type="HOGENOM" id="CLU_693143_0_0_1"/>
<dbReference type="EMBL" id="KB097379">
    <property type="protein sequence ID" value="ESN97364.1"/>
    <property type="molecule type" value="Genomic_DNA"/>
</dbReference>
<organism evidence="2 3">
    <name type="scientific">Helobdella robusta</name>
    <name type="common">Californian leech</name>
    <dbReference type="NCBI Taxonomy" id="6412"/>
    <lineage>
        <taxon>Eukaryota</taxon>
        <taxon>Metazoa</taxon>
        <taxon>Spiralia</taxon>
        <taxon>Lophotrochozoa</taxon>
        <taxon>Annelida</taxon>
        <taxon>Clitellata</taxon>
        <taxon>Hirudinea</taxon>
        <taxon>Rhynchobdellida</taxon>
        <taxon>Glossiphoniidae</taxon>
        <taxon>Helobdella</taxon>
    </lineage>
</organism>
<protein>
    <submittedName>
        <fullName evidence="1 2">Uncharacterized protein</fullName>
    </submittedName>
</protein>
<keyword evidence="3" id="KW-1185">Reference proteome</keyword>
<reference evidence="3" key="1">
    <citation type="submission" date="2012-12" db="EMBL/GenBank/DDBJ databases">
        <authorList>
            <person name="Hellsten U."/>
            <person name="Grimwood J."/>
            <person name="Chapman J.A."/>
            <person name="Shapiro H."/>
            <person name="Aerts A."/>
            <person name="Otillar R.P."/>
            <person name="Terry A.Y."/>
            <person name="Boore J.L."/>
            <person name="Simakov O."/>
            <person name="Marletaz F."/>
            <person name="Cho S.-J."/>
            <person name="Edsinger-Gonzales E."/>
            <person name="Havlak P."/>
            <person name="Kuo D.-H."/>
            <person name="Larsson T."/>
            <person name="Lv J."/>
            <person name="Arendt D."/>
            <person name="Savage R."/>
            <person name="Osoegawa K."/>
            <person name="de Jong P."/>
            <person name="Lindberg D.R."/>
            <person name="Seaver E.C."/>
            <person name="Weisblat D.A."/>
            <person name="Putnam N.H."/>
            <person name="Grigoriev I.V."/>
            <person name="Rokhsar D.S."/>
        </authorList>
    </citation>
    <scope>NUCLEOTIDE SEQUENCE</scope>
</reference>